<proteinExistence type="predicted"/>
<gene>
    <name evidence="1" type="ORF">GCM10009102_12280</name>
</gene>
<dbReference type="Proteomes" id="UP001500238">
    <property type="component" value="Unassembled WGS sequence"/>
</dbReference>
<accession>A0ABN1HRL2</accession>
<dbReference type="EMBL" id="BAAAES010000007">
    <property type="protein sequence ID" value="GAA0664390.1"/>
    <property type="molecule type" value="Genomic_DNA"/>
</dbReference>
<dbReference type="RefSeq" id="WP_163958857.1">
    <property type="nucleotide sequence ID" value="NZ_BAAAES010000007.1"/>
</dbReference>
<evidence type="ECO:0000313" key="2">
    <source>
        <dbReference type="Proteomes" id="UP001500238"/>
    </source>
</evidence>
<dbReference type="InterPro" id="IPR025444">
    <property type="entry name" value="Monooxy_af470"/>
</dbReference>
<evidence type="ECO:0000313" key="1">
    <source>
        <dbReference type="EMBL" id="GAA0664390.1"/>
    </source>
</evidence>
<organism evidence="1 2">
    <name type="scientific">Sphingomonas insulae</name>
    <dbReference type="NCBI Taxonomy" id="424800"/>
    <lineage>
        <taxon>Bacteria</taxon>
        <taxon>Pseudomonadati</taxon>
        <taxon>Pseudomonadota</taxon>
        <taxon>Alphaproteobacteria</taxon>
        <taxon>Sphingomonadales</taxon>
        <taxon>Sphingomonadaceae</taxon>
        <taxon>Sphingomonas</taxon>
    </lineage>
</organism>
<comment type="caution">
    <text evidence="1">The sequence shown here is derived from an EMBL/GenBank/DDBJ whole genome shotgun (WGS) entry which is preliminary data.</text>
</comment>
<evidence type="ECO:0008006" key="3">
    <source>
        <dbReference type="Google" id="ProtNLM"/>
    </source>
</evidence>
<name>A0ABN1HRL2_9SPHN</name>
<keyword evidence="2" id="KW-1185">Reference proteome</keyword>
<protein>
    <recommendedName>
        <fullName evidence="3">DUF4188 domain-containing protein</fullName>
    </recommendedName>
</protein>
<dbReference type="Pfam" id="PF13826">
    <property type="entry name" value="Monooxy_af470-like"/>
    <property type="match status" value="1"/>
</dbReference>
<sequence>MQSHAARSTVDLAAYPDLVMVLLGFRIGSIRGLPSLMRIGRGLREVTRDRPDGLLCHDQMLFGWNHLGMKQYWRDLDALGRFTRSAPHSGWWREFLIDRHGCGFWHEAYSARGGVEAIYVGMSEPVGLATFAPAQRPEGLLLSSNGRLRADIAARR</sequence>
<reference evidence="1 2" key="1">
    <citation type="journal article" date="2019" name="Int. J. Syst. Evol. Microbiol.">
        <title>The Global Catalogue of Microorganisms (GCM) 10K type strain sequencing project: providing services to taxonomists for standard genome sequencing and annotation.</title>
        <authorList>
            <consortium name="The Broad Institute Genomics Platform"/>
            <consortium name="The Broad Institute Genome Sequencing Center for Infectious Disease"/>
            <person name="Wu L."/>
            <person name="Ma J."/>
        </authorList>
    </citation>
    <scope>NUCLEOTIDE SEQUENCE [LARGE SCALE GENOMIC DNA]</scope>
    <source>
        <strain evidence="1 2">JCM 14603</strain>
    </source>
</reference>